<evidence type="ECO:0000256" key="1">
    <source>
        <dbReference type="SAM" id="MobiDB-lite"/>
    </source>
</evidence>
<name>A0AAV9C1V9_ACOCL</name>
<evidence type="ECO:0000313" key="3">
    <source>
        <dbReference type="Proteomes" id="UP001180020"/>
    </source>
</evidence>
<reference evidence="2" key="1">
    <citation type="journal article" date="2023" name="Nat. Commun.">
        <title>Diploid and tetraploid genomes of Acorus and the evolution of monocots.</title>
        <authorList>
            <person name="Ma L."/>
            <person name="Liu K.W."/>
            <person name="Li Z."/>
            <person name="Hsiao Y.Y."/>
            <person name="Qi Y."/>
            <person name="Fu T."/>
            <person name="Tang G.D."/>
            <person name="Zhang D."/>
            <person name="Sun W.H."/>
            <person name="Liu D.K."/>
            <person name="Li Y."/>
            <person name="Chen G.Z."/>
            <person name="Liu X.D."/>
            <person name="Liao X.Y."/>
            <person name="Jiang Y.T."/>
            <person name="Yu X."/>
            <person name="Hao Y."/>
            <person name="Huang J."/>
            <person name="Zhao X.W."/>
            <person name="Ke S."/>
            <person name="Chen Y.Y."/>
            <person name="Wu W.L."/>
            <person name="Hsu J.L."/>
            <person name="Lin Y.F."/>
            <person name="Huang M.D."/>
            <person name="Li C.Y."/>
            <person name="Huang L."/>
            <person name="Wang Z.W."/>
            <person name="Zhao X."/>
            <person name="Zhong W.Y."/>
            <person name="Peng D.H."/>
            <person name="Ahmad S."/>
            <person name="Lan S."/>
            <person name="Zhang J.S."/>
            <person name="Tsai W.C."/>
            <person name="Van de Peer Y."/>
            <person name="Liu Z.J."/>
        </authorList>
    </citation>
    <scope>NUCLEOTIDE SEQUENCE</scope>
    <source>
        <strain evidence="2">CP</strain>
    </source>
</reference>
<protein>
    <submittedName>
        <fullName evidence="2">Uncharacterized protein</fullName>
    </submittedName>
</protein>
<dbReference type="EMBL" id="JAUJYO010000022">
    <property type="protein sequence ID" value="KAK1282397.1"/>
    <property type="molecule type" value="Genomic_DNA"/>
</dbReference>
<dbReference type="AlphaFoldDB" id="A0AAV9C1V9"/>
<comment type="caution">
    <text evidence="2">The sequence shown here is derived from an EMBL/GenBank/DDBJ whole genome shotgun (WGS) entry which is preliminary data.</text>
</comment>
<proteinExistence type="predicted"/>
<feature type="region of interest" description="Disordered" evidence="1">
    <location>
        <begin position="1"/>
        <end position="35"/>
    </location>
</feature>
<gene>
    <name evidence="2" type="ORF">QJS10_CPB22g00246</name>
</gene>
<keyword evidence="3" id="KW-1185">Reference proteome</keyword>
<sequence>MSGSNQQVRVPQRSRAYHGTMQKSSRTDREPNPRWAPCALRRATTPYCQTRCQHYLPRADNKEADSIVVGATIPGRPQSTPEMTGTVGPIDAMEGKHGVDIGGKTLFAINLL</sequence>
<reference evidence="2" key="2">
    <citation type="submission" date="2023-06" db="EMBL/GenBank/DDBJ databases">
        <authorList>
            <person name="Ma L."/>
            <person name="Liu K.-W."/>
            <person name="Li Z."/>
            <person name="Hsiao Y.-Y."/>
            <person name="Qi Y."/>
            <person name="Fu T."/>
            <person name="Tang G."/>
            <person name="Zhang D."/>
            <person name="Sun W.-H."/>
            <person name="Liu D.-K."/>
            <person name="Li Y."/>
            <person name="Chen G.-Z."/>
            <person name="Liu X.-D."/>
            <person name="Liao X.-Y."/>
            <person name="Jiang Y.-T."/>
            <person name="Yu X."/>
            <person name="Hao Y."/>
            <person name="Huang J."/>
            <person name="Zhao X.-W."/>
            <person name="Ke S."/>
            <person name="Chen Y.-Y."/>
            <person name="Wu W.-L."/>
            <person name="Hsu J.-L."/>
            <person name="Lin Y.-F."/>
            <person name="Huang M.-D."/>
            <person name="Li C.-Y."/>
            <person name="Huang L."/>
            <person name="Wang Z.-W."/>
            <person name="Zhao X."/>
            <person name="Zhong W.-Y."/>
            <person name="Peng D.-H."/>
            <person name="Ahmad S."/>
            <person name="Lan S."/>
            <person name="Zhang J.-S."/>
            <person name="Tsai W.-C."/>
            <person name="Van De Peer Y."/>
            <person name="Liu Z.-J."/>
        </authorList>
    </citation>
    <scope>NUCLEOTIDE SEQUENCE</scope>
    <source>
        <strain evidence="2">CP</strain>
        <tissue evidence="2">Leaves</tissue>
    </source>
</reference>
<accession>A0AAV9C1V9</accession>
<dbReference type="Proteomes" id="UP001180020">
    <property type="component" value="Unassembled WGS sequence"/>
</dbReference>
<evidence type="ECO:0000313" key="2">
    <source>
        <dbReference type="EMBL" id="KAK1282397.1"/>
    </source>
</evidence>
<organism evidence="2 3">
    <name type="scientific">Acorus calamus</name>
    <name type="common">Sweet flag</name>
    <dbReference type="NCBI Taxonomy" id="4465"/>
    <lineage>
        <taxon>Eukaryota</taxon>
        <taxon>Viridiplantae</taxon>
        <taxon>Streptophyta</taxon>
        <taxon>Embryophyta</taxon>
        <taxon>Tracheophyta</taxon>
        <taxon>Spermatophyta</taxon>
        <taxon>Magnoliopsida</taxon>
        <taxon>Liliopsida</taxon>
        <taxon>Acoraceae</taxon>
        <taxon>Acorus</taxon>
    </lineage>
</organism>